<dbReference type="EMBL" id="JAQZSM010000008">
    <property type="protein sequence ID" value="MDD7971519.1"/>
    <property type="molecule type" value="Genomic_DNA"/>
</dbReference>
<dbReference type="SUPFAM" id="SSF50475">
    <property type="entry name" value="FMN-binding split barrel"/>
    <property type="match status" value="1"/>
</dbReference>
<organism evidence="2 3">
    <name type="scientific">Roseinatronobacter alkalisoli</name>
    <dbReference type="NCBI Taxonomy" id="3028235"/>
    <lineage>
        <taxon>Bacteria</taxon>
        <taxon>Pseudomonadati</taxon>
        <taxon>Pseudomonadota</taxon>
        <taxon>Alphaproteobacteria</taxon>
        <taxon>Rhodobacterales</taxon>
        <taxon>Paracoccaceae</taxon>
        <taxon>Roseinatronobacter</taxon>
    </lineage>
</organism>
<comment type="caution">
    <text evidence="2">The sequence shown here is derived from an EMBL/GenBank/DDBJ whole genome shotgun (WGS) entry which is preliminary data.</text>
</comment>
<reference evidence="2" key="1">
    <citation type="submission" date="2023-02" db="EMBL/GenBank/DDBJ databases">
        <title>Description of Roseinatronobacter alkalisoli sp. nov., an alkaliphilic bacerium isolated from soda soil.</title>
        <authorList>
            <person name="Wei W."/>
        </authorList>
    </citation>
    <scope>NUCLEOTIDE SEQUENCE</scope>
    <source>
        <strain evidence="2">HJB301</strain>
    </source>
</reference>
<feature type="domain" description="Pyridoxamine 5'-phosphate oxidase N-terminal" evidence="1">
    <location>
        <begin position="29"/>
        <end position="149"/>
    </location>
</feature>
<sequence length="201" mass="22492">MEYIQSVAELESHYGQPAPASLLKVTDKITPAYRAWIARARFCVLSTVGPDGVDASPRGDDAAVVHIQDERTLLLPDWHGNNRIDSLRNIVADGRASLMFVVAGAQNVIRANGHARLTTDAPLRASFERQGKHPRSVIEFRLSAIYFQCARALMRARLWSDGDQSHGLPSMGDILSELGRDEFDGTSYDRMWPERARQTMW</sequence>
<gene>
    <name evidence="2" type="ORF">PUT78_10420</name>
</gene>
<dbReference type="PANTHER" id="PTHR42815:SF2">
    <property type="entry name" value="FAD-BINDING, PUTATIVE (AFU_ORTHOLOGUE AFUA_6G07600)-RELATED"/>
    <property type="match status" value="1"/>
</dbReference>
<accession>A0ABT5T8R1</accession>
<evidence type="ECO:0000259" key="1">
    <source>
        <dbReference type="Pfam" id="PF01243"/>
    </source>
</evidence>
<dbReference type="NCBIfam" id="TIGR04025">
    <property type="entry name" value="PPOX_FMN_DR2398"/>
    <property type="match status" value="1"/>
</dbReference>
<name>A0ABT5T8R1_9RHOB</name>
<keyword evidence="3" id="KW-1185">Reference proteome</keyword>
<proteinExistence type="predicted"/>
<protein>
    <submittedName>
        <fullName evidence="2">Pyridoxamine 5'-phosphate oxidase family protein</fullName>
    </submittedName>
</protein>
<dbReference type="InterPro" id="IPR024029">
    <property type="entry name" value="Pyridox_Oxase_FMN-dep"/>
</dbReference>
<dbReference type="Pfam" id="PF01243">
    <property type="entry name" value="PNPOx_N"/>
    <property type="match status" value="1"/>
</dbReference>
<dbReference type="Proteomes" id="UP001431784">
    <property type="component" value="Unassembled WGS sequence"/>
</dbReference>
<dbReference type="InterPro" id="IPR011576">
    <property type="entry name" value="Pyridox_Oxase_N"/>
</dbReference>
<dbReference type="PANTHER" id="PTHR42815">
    <property type="entry name" value="FAD-BINDING, PUTATIVE (AFU_ORTHOLOGUE AFUA_6G07600)-RELATED"/>
    <property type="match status" value="1"/>
</dbReference>
<evidence type="ECO:0000313" key="2">
    <source>
        <dbReference type="EMBL" id="MDD7971519.1"/>
    </source>
</evidence>
<dbReference type="Gene3D" id="2.30.110.10">
    <property type="entry name" value="Electron Transport, Fmn-binding Protein, Chain A"/>
    <property type="match status" value="1"/>
</dbReference>
<dbReference type="RefSeq" id="WP_274352201.1">
    <property type="nucleotide sequence ID" value="NZ_JAQZSM010000008.1"/>
</dbReference>
<evidence type="ECO:0000313" key="3">
    <source>
        <dbReference type="Proteomes" id="UP001431784"/>
    </source>
</evidence>
<dbReference type="InterPro" id="IPR012349">
    <property type="entry name" value="Split_barrel_FMN-bd"/>
</dbReference>